<comment type="subcellular location">
    <subcellularLocation>
        <location evidence="1">Cell membrane</location>
        <topology evidence="1">Multi-pass membrane protein</topology>
    </subcellularLocation>
</comment>
<evidence type="ECO:0000256" key="4">
    <source>
        <dbReference type="ARBA" id="ARBA00022989"/>
    </source>
</evidence>
<reference evidence="9" key="1">
    <citation type="submission" date="2017-01" db="EMBL/GenBank/DDBJ databases">
        <authorList>
            <person name="Varghese N."/>
            <person name="Submissions S."/>
        </authorList>
    </citation>
    <scope>NUCLEOTIDE SEQUENCE [LARGE SCALE GENOMIC DNA]</scope>
    <source>
        <strain evidence="9">MNA4</strain>
    </source>
</reference>
<evidence type="ECO:0000313" key="8">
    <source>
        <dbReference type="EMBL" id="SIT88457.1"/>
    </source>
</evidence>
<feature type="transmembrane region" description="Helical" evidence="6">
    <location>
        <begin position="69"/>
        <end position="88"/>
    </location>
</feature>
<dbReference type="EMBL" id="FTPL01000003">
    <property type="protein sequence ID" value="SIT88457.1"/>
    <property type="molecule type" value="Genomic_DNA"/>
</dbReference>
<keyword evidence="3 6" id="KW-0812">Transmembrane</keyword>
<evidence type="ECO:0000259" key="7">
    <source>
        <dbReference type="Pfam" id="PF12823"/>
    </source>
</evidence>
<feature type="transmembrane region" description="Helical" evidence="6">
    <location>
        <begin position="6"/>
        <end position="27"/>
    </location>
</feature>
<name>A0A1U7PS79_9BACI</name>
<protein>
    <submittedName>
        <fullName evidence="8">Integral membrane protein</fullName>
    </submittedName>
</protein>
<dbReference type="STRING" id="550447.SAMN05428946_2277"/>
<dbReference type="PANTHER" id="PTHR40077:SF1">
    <property type="entry name" value="MEMBRANE PROTEIN"/>
    <property type="match status" value="1"/>
</dbReference>
<keyword evidence="4 6" id="KW-1133">Transmembrane helix</keyword>
<gene>
    <name evidence="8" type="ORF">SAMN05428946_2277</name>
</gene>
<evidence type="ECO:0000256" key="5">
    <source>
        <dbReference type="ARBA" id="ARBA00023136"/>
    </source>
</evidence>
<evidence type="ECO:0000256" key="6">
    <source>
        <dbReference type="SAM" id="Phobius"/>
    </source>
</evidence>
<evidence type="ECO:0000256" key="1">
    <source>
        <dbReference type="ARBA" id="ARBA00004651"/>
    </source>
</evidence>
<dbReference type="Proteomes" id="UP000187550">
    <property type="component" value="Unassembled WGS sequence"/>
</dbReference>
<dbReference type="AlphaFoldDB" id="A0A1U7PS79"/>
<feature type="transmembrane region" description="Helical" evidence="6">
    <location>
        <begin position="39"/>
        <end position="63"/>
    </location>
</feature>
<dbReference type="InterPro" id="IPR023845">
    <property type="entry name" value="DUF3817_TM"/>
</dbReference>
<organism evidence="8 9">
    <name type="scientific">Edaphobacillus lindanitolerans</name>
    <dbReference type="NCBI Taxonomy" id="550447"/>
    <lineage>
        <taxon>Bacteria</taxon>
        <taxon>Bacillati</taxon>
        <taxon>Bacillota</taxon>
        <taxon>Bacilli</taxon>
        <taxon>Bacillales</taxon>
        <taxon>Bacillaceae</taxon>
        <taxon>Edaphobacillus</taxon>
    </lineage>
</organism>
<dbReference type="NCBIfam" id="TIGR03954">
    <property type="entry name" value="integ_memb_HG"/>
    <property type="match status" value="1"/>
</dbReference>
<dbReference type="RefSeq" id="WP_076758987.1">
    <property type="nucleotide sequence ID" value="NZ_FTPL01000003.1"/>
</dbReference>
<dbReference type="PANTHER" id="PTHR40077">
    <property type="entry name" value="MEMBRANE PROTEIN-RELATED"/>
    <property type="match status" value="1"/>
</dbReference>
<feature type="domain" description="DUF3817" evidence="7">
    <location>
        <begin position="6"/>
        <end position="94"/>
    </location>
</feature>
<accession>A0A1U7PS79</accession>
<keyword evidence="5 6" id="KW-0472">Membrane</keyword>
<dbReference type="OrthoDB" id="1121311at2"/>
<evidence type="ECO:0000256" key="2">
    <source>
        <dbReference type="ARBA" id="ARBA00022475"/>
    </source>
</evidence>
<keyword evidence="2" id="KW-1003">Cell membrane</keyword>
<proteinExistence type="predicted"/>
<evidence type="ECO:0000313" key="9">
    <source>
        <dbReference type="Proteomes" id="UP000187550"/>
    </source>
</evidence>
<keyword evidence="9" id="KW-1185">Reference proteome</keyword>
<dbReference type="GO" id="GO:0005886">
    <property type="term" value="C:plasma membrane"/>
    <property type="evidence" value="ECO:0007669"/>
    <property type="project" value="UniProtKB-SubCell"/>
</dbReference>
<evidence type="ECO:0000256" key="3">
    <source>
        <dbReference type="ARBA" id="ARBA00022692"/>
    </source>
</evidence>
<dbReference type="Pfam" id="PF12823">
    <property type="entry name" value="DUF3817"/>
    <property type="match status" value="1"/>
</dbReference>
<sequence length="109" mass="11993">MVIHSLKFARIAGIADGISLLVLLGIAMPLKYWADMPMAVTITGSIHGGIFLTYVLSIILAQMIVRWNIIWSVCGIAAAFIPFANFILDRKFKKMQLDREARLSGSVAV</sequence>